<gene>
    <name evidence="1" type="ORF">TsocGM_20015</name>
</gene>
<evidence type="ECO:0008006" key="3">
    <source>
        <dbReference type="Google" id="ProtNLM"/>
    </source>
</evidence>
<evidence type="ECO:0000313" key="1">
    <source>
        <dbReference type="EMBL" id="RUL84648.1"/>
    </source>
</evidence>
<dbReference type="Proteomes" id="UP000280296">
    <property type="component" value="Unassembled WGS sequence"/>
</dbReference>
<dbReference type="NCBIfam" id="NF038032">
    <property type="entry name" value="CehA_McbA_metalo"/>
    <property type="match status" value="1"/>
</dbReference>
<dbReference type="EMBL" id="RYZH01000047">
    <property type="protein sequence ID" value="RUL84648.1"/>
    <property type="molecule type" value="Genomic_DNA"/>
</dbReference>
<organism evidence="1 2">
    <name type="scientific">Tautonia sociabilis</name>
    <dbReference type="NCBI Taxonomy" id="2080755"/>
    <lineage>
        <taxon>Bacteria</taxon>
        <taxon>Pseudomonadati</taxon>
        <taxon>Planctomycetota</taxon>
        <taxon>Planctomycetia</taxon>
        <taxon>Isosphaerales</taxon>
        <taxon>Isosphaeraceae</taxon>
        <taxon>Tautonia</taxon>
    </lineage>
</organism>
<proteinExistence type="predicted"/>
<reference evidence="1 2" key="1">
    <citation type="submission" date="2018-12" db="EMBL/GenBank/DDBJ databases">
        <authorList>
            <person name="Toschakov S.V."/>
        </authorList>
    </citation>
    <scope>NUCLEOTIDE SEQUENCE [LARGE SCALE GENOMIC DNA]</scope>
    <source>
        <strain evidence="1 2">GM2012</strain>
    </source>
</reference>
<accession>A0A432MF85</accession>
<keyword evidence="2" id="KW-1185">Reference proteome</keyword>
<evidence type="ECO:0000313" key="2">
    <source>
        <dbReference type="Proteomes" id="UP000280296"/>
    </source>
</evidence>
<name>A0A432MF85_9BACT</name>
<dbReference type="AlphaFoldDB" id="A0A432MF85"/>
<dbReference type="OrthoDB" id="9812921at2"/>
<comment type="caution">
    <text evidence="1">The sequence shown here is derived from an EMBL/GenBank/DDBJ whole genome shotgun (WGS) entry which is preliminary data.</text>
</comment>
<protein>
    <recommendedName>
        <fullName evidence="3">CehA/McbA family metallohydrolase</fullName>
    </recommendedName>
</protein>
<reference evidence="1 2" key="2">
    <citation type="submission" date="2019-01" db="EMBL/GenBank/DDBJ databases">
        <title>Tautonia sociabilis, a novel thermotolerant planctomycete of Isosphaeraceae family, isolated from a 4000 m deep subterranean habitat.</title>
        <authorList>
            <person name="Kovaleva O.L."/>
            <person name="Elcheninov A.G."/>
            <person name="Van Heerden E."/>
            <person name="Toshchakov S.V."/>
            <person name="Novikov A."/>
            <person name="Bonch-Osmolovskaya E.A."/>
            <person name="Kublanov I.V."/>
        </authorList>
    </citation>
    <scope>NUCLEOTIDE SEQUENCE [LARGE SCALE GENOMIC DNA]</scope>
    <source>
        <strain evidence="1 2">GM2012</strain>
    </source>
</reference>
<sequence length="746" mass="83227">MLFPAAATGSDLPTVPNVPRQPLAAQARRVVEALEMIGRPLPEADLKRLEDAYVLDDEFQASLAIQEIFDPYCLVGVSINPESRVKAQQGPAAPSLMQQGWRAFLVKVHNEAGVTAPLRVSSPNAAPIYSRSTGSPDPPQTIVPETIPDRWVELSMFDDRPLNPTLSGLPLEYRILQIHSRDAGPREAKLTFDVGQGTQDLGFRSDVDILFRCEPGVVVSFDVRDEDGSPVMGSFLIRDHLGRVYPSPGRRLAPDFFFHPQIYRRTGESVILPPGTFTVESTRGPEYRIKSKTIIVEEGAGTQTETFELERWADLAAMGWYSGDHHVHAAGCAHYESPSEGVQPEHMMRHILGEDLVVGCVLSWGPCWYYQKQFFDGRVHPLSTPDYLMRYDVEVSGFPSSHAGHLCLLRLTEDDYPGTTLIEEWPSWDLPVLQWGKSQGAVVGFSHSGWGLQTQSKELPNFEMPPFDGIGANEYIVDVVHDAVDFISSVDTPAPYELNIWYHTLNCGYRCRISGETDFPCIYGERVGLGRSYVKVDGDLDYDRWVQGIKDGRSYVGDGRSHLVDFQVADVAVGENGSELALDRPGQVRVSVRAAALLEPEPNERTEAIRNRPLDQKPYWDIERARVGNSRKVPVEVVVNGLPVARQEIEADGQFNDLSFEVPIERSSWVALRIYPSSHTNPIFVTVAGAPIRASRRSAEWCLKAVDQCWSQKVRNIRPEERDAAEAAYDVAREAYQKILAESDVE</sequence>